<sequence>MSKQIYEVVEHDGGFAYKVGDVFSETFETHERAHRAAEEAAARQQLSSEPDMIQYQDADGNWHTELARGDVRPETDVRDDLP</sequence>
<dbReference type="Pfam" id="PF09954">
    <property type="entry name" value="DUF2188"/>
    <property type="match status" value="1"/>
</dbReference>
<name>A0A433X8K7_9HYPH</name>
<keyword evidence="2" id="KW-1185">Reference proteome</keyword>
<comment type="caution">
    <text evidence="1">The sequence shown here is derived from an EMBL/GenBank/DDBJ whole genome shotgun (WGS) entry which is preliminary data.</text>
</comment>
<dbReference type="AlphaFoldDB" id="A0A433X8K7"/>
<accession>A0A433X8K7</accession>
<evidence type="ECO:0000313" key="2">
    <source>
        <dbReference type="Proteomes" id="UP000281547"/>
    </source>
</evidence>
<protein>
    <submittedName>
        <fullName evidence="1">DUF2188 domain-containing protein</fullName>
    </submittedName>
</protein>
<dbReference type="EMBL" id="RZNJ01000004">
    <property type="protein sequence ID" value="RUT30380.1"/>
    <property type="molecule type" value="Genomic_DNA"/>
</dbReference>
<dbReference type="Proteomes" id="UP000281547">
    <property type="component" value="Unassembled WGS sequence"/>
</dbReference>
<evidence type="ECO:0000313" key="1">
    <source>
        <dbReference type="EMBL" id="RUT30380.1"/>
    </source>
</evidence>
<dbReference type="RefSeq" id="WP_127189161.1">
    <property type="nucleotide sequence ID" value="NZ_RZNJ01000004.1"/>
</dbReference>
<reference evidence="1 2" key="1">
    <citation type="journal article" date="2016" name="Int. J. Syst. Evol. Microbiol.">
        <title>Arsenicitalea aurantiaca gen. nov., sp. nov., a new member of the family Hyphomicrobiaceae, isolated from high-arsenic sediment.</title>
        <authorList>
            <person name="Mu Y."/>
            <person name="Zhou L."/>
            <person name="Zeng X.C."/>
            <person name="Liu L."/>
            <person name="Pan Y."/>
            <person name="Chen X."/>
            <person name="Wang J."/>
            <person name="Li S."/>
            <person name="Li W.J."/>
            <person name="Wang Y."/>
        </authorList>
    </citation>
    <scope>NUCLEOTIDE SEQUENCE [LARGE SCALE GENOMIC DNA]</scope>
    <source>
        <strain evidence="1 2">42-50</strain>
    </source>
</reference>
<proteinExistence type="predicted"/>
<dbReference type="OrthoDB" id="7596641at2"/>
<organism evidence="1 2">
    <name type="scientific">Arsenicitalea aurantiaca</name>
    <dbReference type="NCBI Taxonomy" id="1783274"/>
    <lineage>
        <taxon>Bacteria</taxon>
        <taxon>Pseudomonadati</taxon>
        <taxon>Pseudomonadota</taxon>
        <taxon>Alphaproteobacteria</taxon>
        <taxon>Hyphomicrobiales</taxon>
        <taxon>Devosiaceae</taxon>
        <taxon>Arsenicitalea</taxon>
    </lineage>
</organism>
<dbReference type="InterPro" id="IPR018691">
    <property type="entry name" value="DUF2188"/>
</dbReference>
<gene>
    <name evidence="1" type="ORF">EMQ25_13820</name>
</gene>